<reference evidence="1" key="1">
    <citation type="submission" date="2022-09" db="EMBL/GenBank/DDBJ databases">
        <title>Bacterial diversity in gut of crayfish and pufferfish.</title>
        <authorList>
            <person name="Huang Y."/>
        </authorList>
    </citation>
    <scope>NUCLEOTIDE SEQUENCE</scope>
    <source>
        <strain evidence="1">PR12</strain>
    </source>
</reference>
<dbReference type="EMBL" id="CP104377">
    <property type="protein sequence ID" value="UXC19182.1"/>
    <property type="molecule type" value="Genomic_DNA"/>
</dbReference>
<dbReference type="RefSeq" id="WP_133248210.1">
    <property type="nucleotide sequence ID" value="NZ_CP104377.1"/>
</dbReference>
<name>A0ABY5ZYV0_9BURK</name>
<keyword evidence="2" id="KW-1185">Reference proteome</keyword>
<evidence type="ECO:0000313" key="2">
    <source>
        <dbReference type="Proteomes" id="UP001058290"/>
    </source>
</evidence>
<protein>
    <submittedName>
        <fullName evidence="1">Uncharacterized protein</fullName>
    </submittedName>
</protein>
<organism evidence="1 2">
    <name type="scientific">Comamonas squillarum</name>
    <dbReference type="NCBI Taxonomy" id="2977320"/>
    <lineage>
        <taxon>Bacteria</taxon>
        <taxon>Pseudomonadati</taxon>
        <taxon>Pseudomonadota</taxon>
        <taxon>Betaproteobacteria</taxon>
        <taxon>Burkholderiales</taxon>
        <taxon>Comamonadaceae</taxon>
        <taxon>Comamonas</taxon>
    </lineage>
</organism>
<evidence type="ECO:0000313" key="1">
    <source>
        <dbReference type="EMBL" id="UXC19182.1"/>
    </source>
</evidence>
<gene>
    <name evidence="1" type="ORF">N4T19_03375</name>
</gene>
<sequence length="112" mass="12560">MKIKAMICKEEYTIGRLQANQGETTPQQAYSDFLDCRTAVLQASKNVYQKVLGKAKGSDAKKAVKDYQVAFMTFLDGIDPQAEETKYAYALRLSALESKLSTAKQRLDLELE</sequence>
<proteinExistence type="predicted"/>
<accession>A0ABY5ZYV0</accession>
<dbReference type="Proteomes" id="UP001058290">
    <property type="component" value="Chromosome"/>
</dbReference>